<dbReference type="OrthoDB" id="9777890at2"/>
<organism evidence="1 2">
    <name type="scientific">Subsaximicrobium wynnwilliamsii</name>
    <dbReference type="NCBI Taxonomy" id="291179"/>
    <lineage>
        <taxon>Bacteria</taxon>
        <taxon>Pseudomonadati</taxon>
        <taxon>Bacteroidota</taxon>
        <taxon>Flavobacteriia</taxon>
        <taxon>Flavobacteriales</taxon>
        <taxon>Flavobacteriaceae</taxon>
        <taxon>Subsaximicrobium</taxon>
    </lineage>
</organism>
<comment type="caution">
    <text evidence="1">The sequence shown here is derived from an EMBL/GenBank/DDBJ whole genome shotgun (WGS) entry which is preliminary data.</text>
</comment>
<dbReference type="Gene3D" id="3.40.50.300">
    <property type="entry name" value="P-loop containing nucleotide triphosphate hydrolases"/>
    <property type="match status" value="1"/>
</dbReference>
<dbReference type="EMBL" id="VORO01000024">
    <property type="protein sequence ID" value="TXD87454.1"/>
    <property type="molecule type" value="Genomic_DNA"/>
</dbReference>
<dbReference type="Pfam" id="PF13469">
    <property type="entry name" value="Sulfotransfer_3"/>
    <property type="match status" value="1"/>
</dbReference>
<reference evidence="1 2" key="1">
    <citation type="submission" date="2019-08" db="EMBL/GenBank/DDBJ databases">
        <title>Genomes of Subsaximicrobium wynnwilliamsii strains.</title>
        <authorList>
            <person name="Bowman J.P."/>
        </authorList>
    </citation>
    <scope>NUCLEOTIDE SEQUENCE [LARGE SCALE GENOMIC DNA]</scope>
    <source>
        <strain evidence="1 2">2-80-2</strain>
    </source>
</reference>
<dbReference type="RefSeq" id="WP_147087902.1">
    <property type="nucleotide sequence ID" value="NZ_VORM01000026.1"/>
</dbReference>
<name>A0A5C6ZD60_9FLAO</name>
<dbReference type="InterPro" id="IPR027417">
    <property type="entry name" value="P-loop_NTPase"/>
</dbReference>
<proteinExistence type="predicted"/>
<sequence length="325" mass="38166">MDESKLIFIISQPRSGSTYLQNLLSNNNQVNTCSEPWILLNFSSLIKPELIQATYNHKLANEAFKDFIGKYPSIKFTTGLKEMILDMYQPMAEGFDYVIDKTPRYWEMMDEIVEWFPKSKIIILKRHPVDVATSIIKTWNIKKLTMLSRFQRDLLLAPEHLHLFSNKHQSNPQVFTLKYEDLQNNKVVEIRNLYSWLGLDYHEAVLNAETNKKHKGMFGDPFQNKLEKSEETVQLIKSAKLSKDFEEFIIGYKHYLTPEFMESYGNYKLDKGRETKIFGKFLLFSNDVNALNNKFLQIKYSTSYKVGKMILYPIVTFKRFLSGKL</sequence>
<accession>A0A5C6ZD60</accession>
<evidence type="ECO:0000313" key="2">
    <source>
        <dbReference type="Proteomes" id="UP000321578"/>
    </source>
</evidence>
<gene>
    <name evidence="1" type="ORF">ESY86_16885</name>
</gene>
<dbReference type="AlphaFoldDB" id="A0A5C6ZD60"/>
<dbReference type="Proteomes" id="UP000321578">
    <property type="component" value="Unassembled WGS sequence"/>
</dbReference>
<dbReference type="PANTHER" id="PTHR11783">
    <property type="entry name" value="SULFOTRANSFERASE SULT"/>
    <property type="match status" value="1"/>
</dbReference>
<dbReference type="SUPFAM" id="SSF52540">
    <property type="entry name" value="P-loop containing nucleoside triphosphate hydrolases"/>
    <property type="match status" value="1"/>
</dbReference>
<dbReference type="GO" id="GO:0016740">
    <property type="term" value="F:transferase activity"/>
    <property type="evidence" value="ECO:0007669"/>
    <property type="project" value="UniProtKB-KW"/>
</dbReference>
<protein>
    <submittedName>
        <fullName evidence="1">Sulfotransferase</fullName>
    </submittedName>
</protein>
<keyword evidence="2" id="KW-1185">Reference proteome</keyword>
<keyword evidence="1" id="KW-0808">Transferase</keyword>
<evidence type="ECO:0000313" key="1">
    <source>
        <dbReference type="EMBL" id="TXD87454.1"/>
    </source>
</evidence>